<dbReference type="Gene3D" id="1.10.620.20">
    <property type="entry name" value="Ribonucleotide Reductase, subunit A"/>
    <property type="match status" value="1"/>
</dbReference>
<keyword evidence="1" id="KW-0472">Membrane</keyword>
<dbReference type="Proteomes" id="UP000323257">
    <property type="component" value="Unassembled WGS sequence"/>
</dbReference>
<dbReference type="EMBL" id="VNHS01000014">
    <property type="protein sequence ID" value="TYP69507.1"/>
    <property type="molecule type" value="Genomic_DNA"/>
</dbReference>
<keyword evidence="1" id="KW-0812">Transmembrane</keyword>
<sequence>MDVHYGAWSRYYRENKTRLRELDWDDPYRLDEAEYKTIAGSIQQFQIGESSEGKYLIEAAKRYLAGRRDQSYLESLILFIQEEQRHARELARFMERQHIPRIRSHWVDGVFRKLRRFASLEQSITVLLTAEIIASVYYIALRQATKSPLLIGICDQILADEAKHVEYQCVALGEFARRRAKPMNRVAGLLRRVLLTGTLAVVWFYHGKVFRAGGYRFASFCQGAFAVFDEAECRINA</sequence>
<organism evidence="2 3">
    <name type="scientific">Paenibacillus methanolicus</name>
    <dbReference type="NCBI Taxonomy" id="582686"/>
    <lineage>
        <taxon>Bacteria</taxon>
        <taxon>Bacillati</taxon>
        <taxon>Bacillota</taxon>
        <taxon>Bacilli</taxon>
        <taxon>Bacillales</taxon>
        <taxon>Paenibacillaceae</taxon>
        <taxon>Paenibacillus</taxon>
    </lineage>
</organism>
<proteinExistence type="predicted"/>
<keyword evidence="1" id="KW-1133">Transmembrane helix</keyword>
<reference evidence="2 3" key="1">
    <citation type="submission" date="2019-07" db="EMBL/GenBank/DDBJ databases">
        <title>Genomic Encyclopedia of Type Strains, Phase III (KMG-III): the genomes of soil and plant-associated and newly described type strains.</title>
        <authorList>
            <person name="Whitman W."/>
        </authorList>
    </citation>
    <scope>NUCLEOTIDE SEQUENCE [LARGE SCALE GENOMIC DNA]</scope>
    <source>
        <strain evidence="2 3">BL24</strain>
    </source>
</reference>
<accession>A0A5S5BR88</accession>
<evidence type="ECO:0008006" key="4">
    <source>
        <dbReference type="Google" id="ProtNLM"/>
    </source>
</evidence>
<gene>
    <name evidence="2" type="ORF">BCM02_11423</name>
</gene>
<dbReference type="SUPFAM" id="SSF47240">
    <property type="entry name" value="Ferritin-like"/>
    <property type="match status" value="1"/>
</dbReference>
<dbReference type="RefSeq" id="WP_148932899.1">
    <property type="nucleotide sequence ID" value="NZ_VNHS01000014.1"/>
</dbReference>
<dbReference type="AlphaFoldDB" id="A0A5S5BR88"/>
<keyword evidence="3" id="KW-1185">Reference proteome</keyword>
<evidence type="ECO:0000313" key="2">
    <source>
        <dbReference type="EMBL" id="TYP69507.1"/>
    </source>
</evidence>
<dbReference type="OrthoDB" id="268439at2"/>
<evidence type="ECO:0000313" key="3">
    <source>
        <dbReference type="Proteomes" id="UP000323257"/>
    </source>
</evidence>
<dbReference type="InterPro" id="IPR012348">
    <property type="entry name" value="RNR-like"/>
</dbReference>
<dbReference type="InterPro" id="IPR009078">
    <property type="entry name" value="Ferritin-like_SF"/>
</dbReference>
<comment type="caution">
    <text evidence="2">The sequence shown here is derived from an EMBL/GenBank/DDBJ whole genome shotgun (WGS) entry which is preliminary data.</text>
</comment>
<dbReference type="GO" id="GO:0016491">
    <property type="term" value="F:oxidoreductase activity"/>
    <property type="evidence" value="ECO:0007669"/>
    <property type="project" value="InterPro"/>
</dbReference>
<name>A0A5S5BR88_9BACL</name>
<protein>
    <recommendedName>
        <fullName evidence="4">Ferritin-like domain-containing protein</fullName>
    </recommendedName>
</protein>
<feature type="transmembrane region" description="Helical" evidence="1">
    <location>
        <begin position="189"/>
        <end position="206"/>
    </location>
</feature>
<evidence type="ECO:0000256" key="1">
    <source>
        <dbReference type="SAM" id="Phobius"/>
    </source>
</evidence>